<sequence>STVAASLYEEGAMTLIYVVLVSCRFMLERSSNTFDYLVDEGAECSSTSDLLLERSLEESVVELLIPSLVLLHNLLLKLQQFRWHLIIMKQALMSKAVKHG</sequence>
<gene>
    <name evidence="1" type="primary">rnhC_1</name>
    <name evidence="1" type="ORF">g.115804</name>
</gene>
<dbReference type="PANTHER" id="PTHR23185">
    <property type="entry name" value="PROTEIN VIRILIZER HOMOLOG"/>
    <property type="match status" value="1"/>
</dbReference>
<dbReference type="EMBL" id="GDJX01024998">
    <property type="protein sequence ID" value="JAT42938.1"/>
    <property type="molecule type" value="Transcribed_RNA"/>
</dbReference>
<feature type="non-terminal residue" evidence="1">
    <location>
        <position position="100"/>
    </location>
</feature>
<evidence type="ECO:0000313" key="1">
    <source>
        <dbReference type="EMBL" id="JAT42938.1"/>
    </source>
</evidence>
<dbReference type="PANTHER" id="PTHR23185:SF0">
    <property type="entry name" value="PROTEIN VIRILIZER HOMOLOG"/>
    <property type="match status" value="1"/>
</dbReference>
<feature type="non-terminal residue" evidence="1">
    <location>
        <position position="1"/>
    </location>
</feature>
<dbReference type="AlphaFoldDB" id="A0A1D1XKL3"/>
<dbReference type="InterPro" id="IPR026736">
    <property type="entry name" value="Virilizer"/>
</dbReference>
<dbReference type="GO" id="GO:0036396">
    <property type="term" value="C:RNA N6-methyladenosine methyltransferase complex"/>
    <property type="evidence" value="ECO:0007669"/>
    <property type="project" value="TreeGrafter"/>
</dbReference>
<dbReference type="GO" id="GO:0003723">
    <property type="term" value="F:RNA binding"/>
    <property type="evidence" value="ECO:0007669"/>
    <property type="project" value="TreeGrafter"/>
</dbReference>
<name>A0A1D1XKL3_9ARAE</name>
<organism evidence="1">
    <name type="scientific">Anthurium amnicola</name>
    <dbReference type="NCBI Taxonomy" id="1678845"/>
    <lineage>
        <taxon>Eukaryota</taxon>
        <taxon>Viridiplantae</taxon>
        <taxon>Streptophyta</taxon>
        <taxon>Embryophyta</taxon>
        <taxon>Tracheophyta</taxon>
        <taxon>Spermatophyta</taxon>
        <taxon>Magnoliopsida</taxon>
        <taxon>Liliopsida</taxon>
        <taxon>Araceae</taxon>
        <taxon>Pothoideae</taxon>
        <taxon>Potheae</taxon>
        <taxon>Anthurium</taxon>
    </lineage>
</organism>
<proteinExistence type="predicted"/>
<reference evidence="1" key="1">
    <citation type="submission" date="2015-07" db="EMBL/GenBank/DDBJ databases">
        <title>Transcriptome Assembly of Anthurium amnicola.</title>
        <authorList>
            <person name="Suzuki J."/>
        </authorList>
    </citation>
    <scope>NUCLEOTIDE SEQUENCE</scope>
</reference>
<protein>
    <submittedName>
        <fullName evidence="1">Ribonuclease HIII</fullName>
    </submittedName>
</protein>
<accession>A0A1D1XKL3</accession>